<evidence type="ECO:0000256" key="2">
    <source>
        <dbReference type="ARBA" id="ARBA00023012"/>
    </source>
</evidence>
<gene>
    <name evidence="5" type="ORF">H206_01671</name>
</gene>
<evidence type="ECO:0000259" key="4">
    <source>
        <dbReference type="PROSITE" id="PS50110"/>
    </source>
</evidence>
<feature type="modified residue" description="4-aspartylphosphate" evidence="3">
    <location>
        <position position="54"/>
    </location>
</feature>
<dbReference type="EMBL" id="MTKO01000093">
    <property type="protein sequence ID" value="RWX44501.1"/>
    <property type="molecule type" value="Genomic_DNA"/>
</dbReference>
<dbReference type="PANTHER" id="PTHR44591:SF14">
    <property type="entry name" value="PROTEIN PILG"/>
    <property type="match status" value="1"/>
</dbReference>
<evidence type="ECO:0000313" key="5">
    <source>
        <dbReference type="EMBL" id="RWX44501.1"/>
    </source>
</evidence>
<sequence>MSKRVLIVDDSSMMRKMIAKLLQPPGHIVVGQAKNGLEAIELYKSLKPDIVTMDITMREMDGLAAAEEILRCDSSAHIIFLSNLDEDIYRAEVERLGARGFASKHKAREILDMIEKSEEDE</sequence>
<dbReference type="InterPro" id="IPR050595">
    <property type="entry name" value="Bact_response_regulator"/>
</dbReference>
<keyword evidence="6" id="KW-1185">Reference proteome</keyword>
<dbReference type="GO" id="GO:0000160">
    <property type="term" value="P:phosphorelay signal transduction system"/>
    <property type="evidence" value="ECO:0007669"/>
    <property type="project" value="UniProtKB-KW"/>
</dbReference>
<dbReference type="PROSITE" id="PS50110">
    <property type="entry name" value="RESPONSE_REGULATORY"/>
    <property type="match status" value="1"/>
</dbReference>
<reference evidence="5 6" key="1">
    <citation type="submission" date="2017-01" db="EMBL/GenBank/DDBJ databases">
        <title>The cable genome- insights into the physiology and evolution of filamentous bacteria capable of sulfide oxidation via long distance electron transfer.</title>
        <authorList>
            <person name="Schreiber L."/>
            <person name="Bjerg J.T."/>
            <person name="Boggild A."/>
            <person name="Van De Vossenberg J."/>
            <person name="Meysman F."/>
            <person name="Nielsen L.P."/>
            <person name="Schramm A."/>
            <person name="Kjeldsen K.U."/>
        </authorList>
    </citation>
    <scope>NUCLEOTIDE SEQUENCE [LARGE SCALE GENOMIC DNA]</scope>
    <source>
        <strain evidence="5">MCF</strain>
    </source>
</reference>
<accession>A0A3S4T785</accession>
<evidence type="ECO:0000256" key="1">
    <source>
        <dbReference type="ARBA" id="ARBA00022553"/>
    </source>
</evidence>
<dbReference type="PANTHER" id="PTHR44591">
    <property type="entry name" value="STRESS RESPONSE REGULATOR PROTEIN 1"/>
    <property type="match status" value="1"/>
</dbReference>
<protein>
    <submittedName>
        <fullName evidence="5">Two-component system, chemotaxis family, response regulator CheY</fullName>
    </submittedName>
</protein>
<dbReference type="Proteomes" id="UP000287853">
    <property type="component" value="Unassembled WGS sequence"/>
</dbReference>
<dbReference type="Gene3D" id="3.40.50.2300">
    <property type="match status" value="1"/>
</dbReference>
<comment type="caution">
    <text evidence="5">The sequence shown here is derived from an EMBL/GenBank/DDBJ whole genome shotgun (WGS) entry which is preliminary data.</text>
</comment>
<proteinExistence type="predicted"/>
<evidence type="ECO:0000313" key="6">
    <source>
        <dbReference type="Proteomes" id="UP000287853"/>
    </source>
</evidence>
<dbReference type="SMART" id="SM00448">
    <property type="entry name" value="REC"/>
    <property type="match status" value="1"/>
</dbReference>
<organism evidence="5 6">
    <name type="scientific">Candidatus Electrothrix aarhusensis</name>
    <dbReference type="NCBI Taxonomy" id="1859131"/>
    <lineage>
        <taxon>Bacteria</taxon>
        <taxon>Pseudomonadati</taxon>
        <taxon>Thermodesulfobacteriota</taxon>
        <taxon>Desulfobulbia</taxon>
        <taxon>Desulfobulbales</taxon>
        <taxon>Desulfobulbaceae</taxon>
        <taxon>Candidatus Electrothrix</taxon>
    </lineage>
</organism>
<evidence type="ECO:0000256" key="3">
    <source>
        <dbReference type="PROSITE-ProRule" id="PRU00169"/>
    </source>
</evidence>
<dbReference type="InterPro" id="IPR011006">
    <property type="entry name" value="CheY-like_superfamily"/>
</dbReference>
<dbReference type="AlphaFoldDB" id="A0A3S4T785"/>
<dbReference type="Pfam" id="PF00072">
    <property type="entry name" value="Response_reg"/>
    <property type="match status" value="1"/>
</dbReference>
<dbReference type="SUPFAM" id="SSF52172">
    <property type="entry name" value="CheY-like"/>
    <property type="match status" value="1"/>
</dbReference>
<dbReference type="InterPro" id="IPR001789">
    <property type="entry name" value="Sig_transdc_resp-reg_receiver"/>
</dbReference>
<keyword evidence="2" id="KW-0902">Two-component regulatory system</keyword>
<name>A0A3S4T785_9BACT</name>
<feature type="domain" description="Response regulatory" evidence="4">
    <location>
        <begin position="4"/>
        <end position="119"/>
    </location>
</feature>
<keyword evidence="1 3" id="KW-0597">Phosphoprotein</keyword>